<name>A0ABY5HWK8_9SPIR</name>
<gene>
    <name evidence="1" type="ORF">E4N76_13145</name>
</gene>
<sequence length="111" mass="12120">MEKITFSDPFYYGNVNIVTGQVLPGTSCKSGGILQLDKNSNSFTSYDFSQTVDKTGIAYIAIDEITADTKTARILMTGNVIKEKICKADGSPLSSQDLARLQSYSANIIFY</sequence>
<protein>
    <recommendedName>
        <fullName evidence="3">Bacteriophage lambda head decoration protein D</fullName>
    </recommendedName>
</protein>
<keyword evidence="2" id="KW-1185">Reference proteome</keyword>
<evidence type="ECO:0008006" key="3">
    <source>
        <dbReference type="Google" id="ProtNLM"/>
    </source>
</evidence>
<dbReference type="EMBL" id="CP038802">
    <property type="protein sequence ID" value="UTY29801.1"/>
    <property type="molecule type" value="Genomic_DNA"/>
</dbReference>
<evidence type="ECO:0000313" key="2">
    <source>
        <dbReference type="Proteomes" id="UP001059401"/>
    </source>
</evidence>
<dbReference type="RefSeq" id="WP_255805406.1">
    <property type="nucleotide sequence ID" value="NZ_CP038802.1"/>
</dbReference>
<accession>A0ABY5HWK8</accession>
<organism evidence="1 2">
    <name type="scientific">Treponema putidum</name>
    <dbReference type="NCBI Taxonomy" id="221027"/>
    <lineage>
        <taxon>Bacteria</taxon>
        <taxon>Pseudomonadati</taxon>
        <taxon>Spirochaetota</taxon>
        <taxon>Spirochaetia</taxon>
        <taxon>Spirochaetales</taxon>
        <taxon>Treponemataceae</taxon>
        <taxon>Treponema</taxon>
    </lineage>
</organism>
<proteinExistence type="predicted"/>
<dbReference type="Proteomes" id="UP001059401">
    <property type="component" value="Chromosome"/>
</dbReference>
<evidence type="ECO:0000313" key="1">
    <source>
        <dbReference type="EMBL" id="UTY29801.1"/>
    </source>
</evidence>
<reference evidence="1" key="1">
    <citation type="submission" date="2019-04" db="EMBL/GenBank/DDBJ databases">
        <title>Whole genome sequencing of oral phylogroup 2 treponemes.</title>
        <authorList>
            <person name="Chan Y."/>
            <person name="Zeng H.H."/>
            <person name="Yu X.L."/>
            <person name="Leung W.K."/>
            <person name="Watt R.M."/>
        </authorList>
    </citation>
    <scope>NUCLEOTIDE SEQUENCE</scope>
    <source>
        <strain evidence="1">OMZ 847</strain>
    </source>
</reference>